<dbReference type="FunFam" id="3.40.50.300:FF:000025">
    <property type="entry name" value="ATP-dependent Clp protease subunit"/>
    <property type="match status" value="1"/>
</dbReference>
<dbReference type="SMART" id="SM01086">
    <property type="entry name" value="ClpB_D2-small"/>
    <property type="match status" value="1"/>
</dbReference>
<dbReference type="GO" id="GO:0005524">
    <property type="term" value="F:ATP binding"/>
    <property type="evidence" value="ECO:0007669"/>
    <property type="project" value="UniProtKB-KW"/>
</dbReference>
<evidence type="ECO:0000256" key="5">
    <source>
        <dbReference type="ARBA" id="ARBA00023186"/>
    </source>
</evidence>
<dbReference type="NCBIfam" id="TIGR03346">
    <property type="entry name" value="chaperone_ClpB"/>
    <property type="match status" value="1"/>
</dbReference>
<keyword evidence="2 6" id="KW-0677">Repeat</keyword>
<evidence type="ECO:0000256" key="9">
    <source>
        <dbReference type="SAM" id="MobiDB-lite"/>
    </source>
</evidence>
<evidence type="ECO:0000313" key="13">
    <source>
        <dbReference type="EMBL" id="CAD9257113.1"/>
    </source>
</evidence>
<sequence>MARGALMLAVMALGLCHGFQLGPRTARRSRSLLPAAAPQTPPPGAWRPATRESREGQRLYATPPPASSGGGENNLFDSELYTEKAWAAIVQLPQIADRLQCQTVEAELLLSALLNEGPSGLAWRVLDDAGVDAKEVQSSLVKYLEGRPKVSDVSNKVMGQSLQTVLSKALGIRGDFGDRYVSTEHLLLALFLHEPRFTARELKAAGVDEAKLRASVEKVRGANKADTKNPEATYEALEQYGRDLTADAAAGKLDPVIGRDEEIRRVIQILSRRTKNNPILLGEPGVGKTAIAEGLAQRIVSGDVPESLKRRTLVALDMGALIAGAKYRGEFEERLKAVLKEVSESDGNVVLFIDEIHTVVGAGATGGAMDASNLLKPMLARGELRCIGATTLNEYRQHISEDKALERRFQQVIVDQPSVEEAISILRGLKDRYEVHHGVRIRDSSLVAAAQLSQRYITDRFLPDKAIDLVDEAAAKLNMEVTSKPEAIDAIDRQLLQIEMEKLSLGDAGRKEEQDRLQTLAAEEKRLRGELDKLTEAWELERTQVNRIKDLKEQIDTIKLDIDAAERSYDLNLAAELKYAQMPKLVAELEEEEARSQAAGDDDAEKMLRDEVAPDDIASVVSLWTGVPVTKMLEKERDRLLKLDEVLHGRVVGQDKAVTLVAEAVQRSRAGMSDPTKPIAALCFLGPTGVGKTELCKALAEIMFDTEEALIRIDMSEYMEKHAVARLVGAPPGYVGYDQGGQLTEAVRRRPYSVVLFDEMEKAHEDVFDIMLQLLDDGRLTDGKGSTVNFRNSIIVFTSNVGSDLILDPTLSQDDIEDRVLTAMRDKYRPEFLNRLDDFVVFTPLARDEIGKIAKLEVKRVAERLGERKITMQITDAAFDFICNEGYDPVFGARPLKRTIRRLVETPIAKLLLSMAVDDGGSIVLDLEDDKVVAKAGAIKADMVLNGQILD</sequence>
<keyword evidence="4 7" id="KW-0067">ATP-binding</keyword>
<evidence type="ECO:0000256" key="6">
    <source>
        <dbReference type="PROSITE-ProRule" id="PRU01251"/>
    </source>
</evidence>
<reference evidence="13" key="1">
    <citation type="submission" date="2021-01" db="EMBL/GenBank/DDBJ databases">
        <authorList>
            <person name="Corre E."/>
            <person name="Pelletier E."/>
            <person name="Niang G."/>
            <person name="Scheremetjew M."/>
            <person name="Finn R."/>
            <person name="Kale V."/>
            <person name="Holt S."/>
            <person name="Cochrane G."/>
            <person name="Meng A."/>
            <person name="Brown T."/>
            <person name="Cohen L."/>
        </authorList>
    </citation>
    <scope>NUCLEOTIDE SEQUENCE</scope>
    <source>
        <strain evidence="13">CCMP2877</strain>
    </source>
</reference>
<dbReference type="EMBL" id="HBGJ01024232">
    <property type="protein sequence ID" value="CAD9257114.1"/>
    <property type="molecule type" value="Transcribed_RNA"/>
</dbReference>
<dbReference type="GO" id="GO:0016887">
    <property type="term" value="F:ATP hydrolysis activity"/>
    <property type="evidence" value="ECO:0007669"/>
    <property type="project" value="InterPro"/>
</dbReference>
<dbReference type="InterPro" id="IPR036628">
    <property type="entry name" value="Clp_N_dom_sf"/>
</dbReference>
<dbReference type="InterPro" id="IPR028299">
    <property type="entry name" value="ClpA/B_CS2"/>
</dbReference>
<protein>
    <recommendedName>
        <fullName evidence="11">Clp R domain-containing protein</fullName>
    </recommendedName>
</protein>
<dbReference type="PROSITE" id="PS00870">
    <property type="entry name" value="CLPAB_1"/>
    <property type="match status" value="1"/>
</dbReference>
<dbReference type="Pfam" id="PF00004">
    <property type="entry name" value="AAA"/>
    <property type="match status" value="1"/>
</dbReference>
<evidence type="ECO:0000313" key="14">
    <source>
        <dbReference type="EMBL" id="CAD9257114.1"/>
    </source>
</evidence>
<dbReference type="Pfam" id="PF02861">
    <property type="entry name" value="Clp_N"/>
    <property type="match status" value="1"/>
</dbReference>
<feature type="domain" description="Clp R" evidence="11">
    <location>
        <begin position="76"/>
        <end position="222"/>
    </location>
</feature>
<dbReference type="Gene3D" id="1.10.8.60">
    <property type="match status" value="1"/>
</dbReference>
<dbReference type="GO" id="GO:0042026">
    <property type="term" value="P:protein refolding"/>
    <property type="evidence" value="ECO:0007669"/>
    <property type="project" value="InterPro"/>
</dbReference>
<dbReference type="Pfam" id="PF07724">
    <property type="entry name" value="AAA_2"/>
    <property type="match status" value="1"/>
</dbReference>
<dbReference type="InterPro" id="IPR003593">
    <property type="entry name" value="AAA+_ATPase"/>
</dbReference>
<dbReference type="FunFam" id="3.40.50.300:FF:000120">
    <property type="entry name" value="ATP-dependent chaperone ClpB"/>
    <property type="match status" value="1"/>
</dbReference>
<dbReference type="PROSITE" id="PS51903">
    <property type="entry name" value="CLP_R"/>
    <property type="match status" value="1"/>
</dbReference>
<dbReference type="InterPro" id="IPR027417">
    <property type="entry name" value="P-loop_NTPase"/>
</dbReference>
<dbReference type="Pfam" id="PF17871">
    <property type="entry name" value="AAA_lid_9"/>
    <property type="match status" value="1"/>
</dbReference>
<keyword evidence="3 7" id="KW-0547">Nucleotide-binding</keyword>
<gene>
    <name evidence="12" type="ORF">PPAR1163_LOCUS15483</name>
    <name evidence="13" type="ORF">PPAR1163_LOCUS15484</name>
    <name evidence="14" type="ORF">PPAR1163_LOCUS15485</name>
</gene>
<dbReference type="GO" id="GO:0034605">
    <property type="term" value="P:cellular response to heat"/>
    <property type="evidence" value="ECO:0007669"/>
    <property type="project" value="TreeGrafter"/>
</dbReference>
<feature type="signal peptide" evidence="10">
    <location>
        <begin position="1"/>
        <end position="18"/>
    </location>
</feature>
<accession>A0A6U4GP70</accession>
<evidence type="ECO:0000259" key="11">
    <source>
        <dbReference type="PROSITE" id="PS51903"/>
    </source>
</evidence>
<dbReference type="InterPro" id="IPR041546">
    <property type="entry name" value="ClpA/ClpB_AAA_lid"/>
</dbReference>
<dbReference type="EMBL" id="HBGJ01024230">
    <property type="protein sequence ID" value="CAD9257112.1"/>
    <property type="molecule type" value="Transcribed_RNA"/>
</dbReference>
<dbReference type="InterPro" id="IPR019489">
    <property type="entry name" value="Clp_ATPase_C"/>
</dbReference>
<evidence type="ECO:0000256" key="2">
    <source>
        <dbReference type="ARBA" id="ARBA00022737"/>
    </source>
</evidence>
<dbReference type="InterPro" id="IPR004176">
    <property type="entry name" value="Clp_R_N"/>
</dbReference>
<name>A0A6U4GP70_9STRA</name>
<dbReference type="CDD" id="cd19499">
    <property type="entry name" value="RecA-like_ClpB_Hsp104-like"/>
    <property type="match status" value="1"/>
</dbReference>
<dbReference type="FunFam" id="3.40.50.300:FF:000010">
    <property type="entry name" value="Chaperone clpB 1, putative"/>
    <property type="match status" value="1"/>
</dbReference>
<organism evidence="13">
    <name type="scientific">Phaeomonas parva</name>
    <dbReference type="NCBI Taxonomy" id="124430"/>
    <lineage>
        <taxon>Eukaryota</taxon>
        <taxon>Sar</taxon>
        <taxon>Stramenopiles</taxon>
        <taxon>Ochrophyta</taxon>
        <taxon>Pinguiophyceae</taxon>
        <taxon>Pinguiochrysidales</taxon>
        <taxon>Pinguiochrysidaceae</taxon>
        <taxon>Phaeomonas</taxon>
    </lineage>
</organism>
<dbReference type="SUPFAM" id="SSF52540">
    <property type="entry name" value="P-loop containing nucleoside triphosphate hydrolases"/>
    <property type="match status" value="2"/>
</dbReference>
<dbReference type="InterPro" id="IPR017730">
    <property type="entry name" value="Chaperonin_ClpB"/>
</dbReference>
<dbReference type="EMBL" id="HBGJ01024231">
    <property type="protein sequence ID" value="CAD9257113.1"/>
    <property type="molecule type" value="Transcribed_RNA"/>
</dbReference>
<dbReference type="PRINTS" id="PR00300">
    <property type="entry name" value="CLPPROTEASEA"/>
</dbReference>
<dbReference type="CDD" id="cd00009">
    <property type="entry name" value="AAA"/>
    <property type="match status" value="1"/>
</dbReference>
<dbReference type="InterPro" id="IPR050130">
    <property type="entry name" value="ClpA_ClpB"/>
</dbReference>
<evidence type="ECO:0000256" key="8">
    <source>
        <dbReference type="SAM" id="Coils"/>
    </source>
</evidence>
<dbReference type="PANTHER" id="PTHR11638:SF18">
    <property type="entry name" value="HEAT SHOCK PROTEIN 104"/>
    <property type="match status" value="1"/>
</dbReference>
<dbReference type="PROSITE" id="PS00871">
    <property type="entry name" value="CLPAB_2"/>
    <property type="match status" value="1"/>
</dbReference>
<feature type="chain" id="PRO_5035585591" description="Clp R domain-containing protein" evidence="10">
    <location>
        <begin position="19"/>
        <end position="951"/>
    </location>
</feature>
<dbReference type="SUPFAM" id="SSF81923">
    <property type="entry name" value="Double Clp-N motif"/>
    <property type="match status" value="1"/>
</dbReference>
<comment type="similarity">
    <text evidence="1 7">Belongs to the ClpA/ClpB family.</text>
</comment>
<evidence type="ECO:0000256" key="7">
    <source>
        <dbReference type="RuleBase" id="RU004432"/>
    </source>
</evidence>
<dbReference type="Gene3D" id="3.40.50.300">
    <property type="entry name" value="P-loop containing nucleotide triphosphate hydrolases"/>
    <property type="match status" value="3"/>
</dbReference>
<dbReference type="AlphaFoldDB" id="A0A6U4GP70"/>
<feature type="coiled-coil region" evidence="8">
    <location>
        <begin position="510"/>
        <end position="568"/>
    </location>
</feature>
<evidence type="ECO:0000256" key="10">
    <source>
        <dbReference type="SAM" id="SignalP"/>
    </source>
</evidence>
<proteinExistence type="inferred from homology"/>
<evidence type="ECO:0000256" key="3">
    <source>
        <dbReference type="ARBA" id="ARBA00022741"/>
    </source>
</evidence>
<keyword evidence="8" id="KW-0175">Coiled coil</keyword>
<keyword evidence="10" id="KW-0732">Signal</keyword>
<dbReference type="PANTHER" id="PTHR11638">
    <property type="entry name" value="ATP-DEPENDENT CLP PROTEASE"/>
    <property type="match status" value="1"/>
</dbReference>
<evidence type="ECO:0000256" key="1">
    <source>
        <dbReference type="ARBA" id="ARBA00008675"/>
    </source>
</evidence>
<dbReference type="SMART" id="SM00382">
    <property type="entry name" value="AAA"/>
    <property type="match status" value="2"/>
</dbReference>
<dbReference type="InterPro" id="IPR018368">
    <property type="entry name" value="ClpA/B_CS1"/>
</dbReference>
<keyword evidence="5 7" id="KW-0143">Chaperone</keyword>
<dbReference type="GO" id="GO:0005737">
    <property type="term" value="C:cytoplasm"/>
    <property type="evidence" value="ECO:0007669"/>
    <property type="project" value="InterPro"/>
</dbReference>
<feature type="region of interest" description="Disordered" evidence="9">
    <location>
        <begin position="34"/>
        <end position="73"/>
    </location>
</feature>
<dbReference type="InterPro" id="IPR001270">
    <property type="entry name" value="ClpA/B"/>
</dbReference>
<dbReference type="Gene3D" id="1.10.1780.10">
    <property type="entry name" value="Clp, N-terminal domain"/>
    <property type="match status" value="1"/>
</dbReference>
<dbReference type="Pfam" id="PF10431">
    <property type="entry name" value="ClpB_D2-small"/>
    <property type="match status" value="1"/>
</dbReference>
<dbReference type="InterPro" id="IPR003959">
    <property type="entry name" value="ATPase_AAA_core"/>
</dbReference>
<evidence type="ECO:0000256" key="4">
    <source>
        <dbReference type="ARBA" id="ARBA00022840"/>
    </source>
</evidence>
<evidence type="ECO:0000313" key="12">
    <source>
        <dbReference type="EMBL" id="CAD9257112.1"/>
    </source>
</evidence>